<accession>A0A9X2L8M4</accession>
<dbReference type="RefSeq" id="WP_256618912.1">
    <property type="nucleotide sequence ID" value="NZ_JANIBC010000003.1"/>
</dbReference>
<evidence type="ECO:0000256" key="1">
    <source>
        <dbReference type="SAM" id="MobiDB-lite"/>
    </source>
</evidence>
<dbReference type="InterPro" id="IPR006626">
    <property type="entry name" value="PbH1"/>
</dbReference>
<dbReference type="SMART" id="SM00710">
    <property type="entry name" value="PbH1"/>
    <property type="match status" value="7"/>
</dbReference>
<evidence type="ECO:0000313" key="2">
    <source>
        <dbReference type="EMBL" id="MCQ8185052.1"/>
    </source>
</evidence>
<gene>
    <name evidence="2" type="ORF">NOG11_06570</name>
</gene>
<feature type="compositionally biased region" description="Polar residues" evidence="1">
    <location>
        <begin position="805"/>
        <end position="824"/>
    </location>
</feature>
<dbReference type="EMBL" id="JANIBC010000003">
    <property type="protein sequence ID" value="MCQ8185052.1"/>
    <property type="molecule type" value="Genomic_DNA"/>
</dbReference>
<sequence length="1015" mass="102451">MLGVAGLVLAACDGSSEVASPGDVLDIDVVVNPAPPTPPAPAADGVLNFVDGSCPTGTTQRTITEGGIELTGCFLATAGLDSDTGTTVITGTSNVLSGVVFFEGSVFVGENPLGSGNDIDGSGTVETGASLTLQPGTIMVALTGDAQVDTLIVSPGSDIIANGTETAPIVMTTLGDILDADQVGNDLTAFEAVNDGLVGTEANVTVANDRWGGLVVNGTAPINLCPGQTGGTAACVAEGEGGSGLYGGADSSDNSGIIRFVRVQYAGFSFTEDNQLNGIALQGVGNGTIVEFVQVHNNADDGIEFFGGTVNASFVLITDAQDDSIDWVGGWNGALQYAAIVGGPSGNDNLIEGDNNSGADAQDVAPTSSPIVTNLTALGNAAGPDVGTDDGITLRAGTGGIVANAIIAGIDDDATDFDQESTEGRQPLLRSVFAADFGGSVAETSGSTDIDIFTGQAGNIANAGLELNSLFNGGIASSDTFFDFLDSAFTGPAAFDETDLSGDAISFIEEVDYIGAFDPDTETSVATSWLANWTLGANFPEEECPEGTEENASRAAQIGDVQVCTLSGTLTSDVSLTPGILYEIDGTVFVGTDNGADGLADTDDDAVTLTIAPGVTLFAASDDAAVDTLVVRRGNRIEVNGLATSPVIMTNLRDVLGQTPVEVAADRWGGLAINGQAPINLCPGQTGGTAACQAEGEGGSGLYGGNDPEDDSGVVNYLQIRNAGFSFTEDNQLNGIALQGVGRGTELDFIEVVDNADDGIEFFGGTVNASHVIIVNAGDDSIDWVGGWSGALQYALIVSGDSTDEPGSNDNVIEGDNNSGSGAQDVTPTSVPVVVNVTAINPNGAGNGHDDGITLRAGTDGLVANSVITGVRDDATDFDQEAASGRQPLLNSIFVADFGGSVAETSGGTDIDIFTGGANNTIASGSFTGLGVDTNTGLALTSVSSEVDAVAVTPVTEAALDTFFTASGVFATTADAEAQAATIAEFLDDVDYIGAVEDDSDNWFVGWSFFDETNN</sequence>
<feature type="region of interest" description="Disordered" evidence="1">
    <location>
        <begin position="803"/>
        <end position="827"/>
    </location>
</feature>
<name>A0A9X2L8M4_9PROT</name>
<dbReference type="Proteomes" id="UP001142610">
    <property type="component" value="Unassembled WGS sequence"/>
</dbReference>
<evidence type="ECO:0008006" key="4">
    <source>
        <dbReference type="Google" id="ProtNLM"/>
    </source>
</evidence>
<reference evidence="2" key="1">
    <citation type="submission" date="2022-07" db="EMBL/GenBank/DDBJ databases">
        <title>Parvularcula maris sp. nov., an algicidal bacterium isolated from seawater.</title>
        <authorList>
            <person name="Li F."/>
        </authorList>
    </citation>
    <scope>NUCLEOTIDE SEQUENCE</scope>
    <source>
        <strain evidence="2">BGMRC 0090</strain>
    </source>
</reference>
<proteinExistence type="predicted"/>
<evidence type="ECO:0000313" key="3">
    <source>
        <dbReference type="Proteomes" id="UP001142610"/>
    </source>
</evidence>
<keyword evidence="3" id="KW-1185">Reference proteome</keyword>
<organism evidence="2 3">
    <name type="scientific">Parvularcula maris</name>
    <dbReference type="NCBI Taxonomy" id="2965077"/>
    <lineage>
        <taxon>Bacteria</taxon>
        <taxon>Pseudomonadati</taxon>
        <taxon>Pseudomonadota</taxon>
        <taxon>Alphaproteobacteria</taxon>
        <taxon>Parvularculales</taxon>
        <taxon>Parvularculaceae</taxon>
        <taxon>Parvularcula</taxon>
    </lineage>
</organism>
<dbReference type="AlphaFoldDB" id="A0A9X2L8M4"/>
<protein>
    <recommendedName>
        <fullName evidence="4">Lipoprotein</fullName>
    </recommendedName>
</protein>
<comment type="caution">
    <text evidence="2">The sequence shown here is derived from an EMBL/GenBank/DDBJ whole genome shotgun (WGS) entry which is preliminary data.</text>
</comment>
<dbReference type="PANTHER" id="PTHR41339:SF1">
    <property type="entry name" value="SECRETED PROTEIN"/>
    <property type="match status" value="1"/>
</dbReference>
<dbReference type="PANTHER" id="PTHR41339">
    <property type="entry name" value="LIPL48"/>
    <property type="match status" value="1"/>
</dbReference>